<reference evidence="3 4" key="1">
    <citation type="journal article" date="2021" name="Sci. Rep.">
        <title>Genome sequencing of the multicellular alga Astrephomene provides insights into convergent evolution of germ-soma differentiation.</title>
        <authorList>
            <person name="Yamashita S."/>
            <person name="Yamamoto K."/>
            <person name="Matsuzaki R."/>
            <person name="Suzuki S."/>
            <person name="Yamaguchi H."/>
            <person name="Hirooka S."/>
            <person name="Minakuchi Y."/>
            <person name="Miyagishima S."/>
            <person name="Kawachi M."/>
            <person name="Toyoda A."/>
            <person name="Nozaki H."/>
        </authorList>
    </citation>
    <scope>NUCLEOTIDE SEQUENCE [LARGE SCALE GENOMIC DNA]</scope>
    <source>
        <strain evidence="3 4">NIES-4017</strain>
    </source>
</reference>
<dbReference type="Pfam" id="PF13872">
    <property type="entry name" value="AAA_34"/>
    <property type="match status" value="1"/>
</dbReference>
<evidence type="ECO:0000313" key="4">
    <source>
        <dbReference type="Proteomes" id="UP001054857"/>
    </source>
</evidence>
<dbReference type="GO" id="GO:0006355">
    <property type="term" value="P:regulation of DNA-templated transcription"/>
    <property type="evidence" value="ECO:0007669"/>
    <property type="project" value="InterPro"/>
</dbReference>
<dbReference type="PANTHER" id="PTHR12706:SF30">
    <property type="entry name" value="PROTEIN STRAWBERRY NOTCH-RELATED"/>
    <property type="match status" value="1"/>
</dbReference>
<evidence type="ECO:0000259" key="2">
    <source>
        <dbReference type="Pfam" id="PF13872"/>
    </source>
</evidence>
<accession>A0AAD3DW36</accession>
<dbReference type="EMBL" id="BMAR01000022">
    <property type="protein sequence ID" value="GFR48197.1"/>
    <property type="molecule type" value="Genomic_DNA"/>
</dbReference>
<gene>
    <name evidence="3" type="ORF">Agub_g10014</name>
</gene>
<dbReference type="GO" id="GO:0005634">
    <property type="term" value="C:nucleus"/>
    <property type="evidence" value="ECO:0007669"/>
    <property type="project" value="TreeGrafter"/>
</dbReference>
<protein>
    <recommendedName>
        <fullName evidence="2">Strawberry notch AAA domain-containing protein</fullName>
    </recommendedName>
</protein>
<evidence type="ECO:0000256" key="1">
    <source>
        <dbReference type="SAM" id="MobiDB-lite"/>
    </source>
</evidence>
<feature type="non-terminal residue" evidence="3">
    <location>
        <position position="293"/>
    </location>
</feature>
<dbReference type="InterPro" id="IPR027417">
    <property type="entry name" value="P-loop_NTPase"/>
</dbReference>
<dbReference type="InterPro" id="IPR039187">
    <property type="entry name" value="SNO_AAA"/>
</dbReference>
<dbReference type="SUPFAM" id="SSF52540">
    <property type="entry name" value="P-loop containing nucleoside triphosphate hydrolases"/>
    <property type="match status" value="1"/>
</dbReference>
<dbReference type="PANTHER" id="PTHR12706">
    <property type="entry name" value="STRAWBERRY NOTCH-RELATED"/>
    <property type="match status" value="1"/>
</dbReference>
<dbReference type="GO" id="GO:0042393">
    <property type="term" value="F:histone binding"/>
    <property type="evidence" value="ECO:0007669"/>
    <property type="project" value="TreeGrafter"/>
</dbReference>
<organism evidence="3 4">
    <name type="scientific">Astrephomene gubernaculifera</name>
    <dbReference type="NCBI Taxonomy" id="47775"/>
    <lineage>
        <taxon>Eukaryota</taxon>
        <taxon>Viridiplantae</taxon>
        <taxon>Chlorophyta</taxon>
        <taxon>core chlorophytes</taxon>
        <taxon>Chlorophyceae</taxon>
        <taxon>CS clade</taxon>
        <taxon>Chlamydomonadales</taxon>
        <taxon>Astrephomenaceae</taxon>
        <taxon>Astrephomene</taxon>
    </lineage>
</organism>
<feature type="compositionally biased region" description="Acidic residues" evidence="1">
    <location>
        <begin position="90"/>
        <end position="107"/>
    </location>
</feature>
<feature type="region of interest" description="Disordered" evidence="1">
    <location>
        <begin position="52"/>
        <end position="107"/>
    </location>
</feature>
<dbReference type="InterPro" id="IPR026741">
    <property type="entry name" value="SNO"/>
</dbReference>
<dbReference type="AlphaFoldDB" id="A0AAD3DW36"/>
<feature type="domain" description="Strawberry notch AAA" evidence="2">
    <location>
        <begin position="124"/>
        <end position="277"/>
    </location>
</feature>
<name>A0AAD3DW36_9CHLO</name>
<keyword evidence="4" id="KW-1185">Reference proteome</keyword>
<feature type="compositionally biased region" description="Low complexity" evidence="1">
    <location>
        <begin position="52"/>
        <end position="67"/>
    </location>
</feature>
<proteinExistence type="predicted"/>
<sequence length="293" mass="31734">MNYQIHTDPALHAAFYAIQQQFIADGYPRDDAIRVAQAVAQERFRNGTLLAGAQAHQAQRRSSAAEAAGRHRDSRRGHHRAAQEQGQQQEAEDANEAAEAEDEAGADEDIYEQYKPAKVEEGLPHPDPIVETASLASVKPPDISYQHHLQANVAANQLSNAQLETVLYAFQRFNQRLPDGSRAGFFLGDGAGVGKGRQIAAVIKEFWATGGRRVLWVSTSTDLRFDARRDLADLGAADVPVLPPRKDSVPSGNLESVYPRGGVLFITYSLLVSKGSYQRPPRQAGGRGAGAGG</sequence>
<dbReference type="GO" id="GO:0031490">
    <property type="term" value="F:chromatin DNA binding"/>
    <property type="evidence" value="ECO:0007669"/>
    <property type="project" value="TreeGrafter"/>
</dbReference>
<comment type="caution">
    <text evidence="3">The sequence shown here is derived from an EMBL/GenBank/DDBJ whole genome shotgun (WGS) entry which is preliminary data.</text>
</comment>
<evidence type="ECO:0000313" key="3">
    <source>
        <dbReference type="EMBL" id="GFR48197.1"/>
    </source>
</evidence>
<dbReference type="Proteomes" id="UP001054857">
    <property type="component" value="Unassembled WGS sequence"/>
</dbReference>